<keyword evidence="4" id="KW-0547">Nucleotide-binding</keyword>
<dbReference type="Proteomes" id="UP001159075">
    <property type="component" value="Unassembled WGS sequence"/>
</dbReference>
<comment type="caution">
    <text evidence="4">The sequence shown here is derived from an EMBL/GenBank/DDBJ whole genome shotgun (WGS) entry which is preliminary data.</text>
</comment>
<dbReference type="PANTHER" id="PTHR12706">
    <property type="entry name" value="STRAWBERRY NOTCH-RELATED"/>
    <property type="match status" value="1"/>
</dbReference>
<dbReference type="PANTHER" id="PTHR12706:SF30">
    <property type="entry name" value="PROTEIN STRAWBERRY NOTCH-RELATED"/>
    <property type="match status" value="1"/>
</dbReference>
<dbReference type="InterPro" id="IPR027417">
    <property type="entry name" value="P-loop_NTPase"/>
</dbReference>
<evidence type="ECO:0000313" key="5">
    <source>
        <dbReference type="Proteomes" id="UP001159075"/>
    </source>
</evidence>
<accession>A0ABT6UH07</accession>
<dbReference type="InterPro" id="IPR039187">
    <property type="entry name" value="SNO_AAA"/>
</dbReference>
<evidence type="ECO:0000256" key="1">
    <source>
        <dbReference type="ARBA" id="ARBA00006992"/>
    </source>
</evidence>
<keyword evidence="4" id="KW-0067">ATP-binding</keyword>
<dbReference type="GO" id="GO:0004386">
    <property type="term" value="F:helicase activity"/>
    <property type="evidence" value="ECO:0007669"/>
    <property type="project" value="UniProtKB-KW"/>
</dbReference>
<dbReference type="RefSeq" id="WP_282679867.1">
    <property type="nucleotide sequence ID" value="NZ_CP106875.1"/>
</dbReference>
<gene>
    <name evidence="4" type="ORF">ODY93_17230</name>
</gene>
<dbReference type="EMBL" id="JAOTLW010000020">
    <property type="protein sequence ID" value="MDI5833328.1"/>
    <property type="molecule type" value="Genomic_DNA"/>
</dbReference>
<evidence type="ECO:0000259" key="2">
    <source>
        <dbReference type="Pfam" id="PF13871"/>
    </source>
</evidence>
<feature type="domain" description="Strawberry notch AAA" evidence="3">
    <location>
        <begin position="591"/>
        <end position="864"/>
    </location>
</feature>
<keyword evidence="4" id="KW-0378">Hydrolase</keyword>
<protein>
    <submittedName>
        <fullName evidence="4">Helicase C-terminal domain-containing protein</fullName>
    </submittedName>
</protein>
<evidence type="ECO:0000313" key="4">
    <source>
        <dbReference type="EMBL" id="MDI5833328.1"/>
    </source>
</evidence>
<keyword evidence="4" id="KW-0347">Helicase</keyword>
<proteinExistence type="inferred from homology"/>
<organism evidence="4 5">
    <name type="scientific">Shewanella xiamenensis</name>
    <dbReference type="NCBI Taxonomy" id="332186"/>
    <lineage>
        <taxon>Bacteria</taxon>
        <taxon>Pseudomonadati</taxon>
        <taxon>Pseudomonadota</taxon>
        <taxon>Gammaproteobacteria</taxon>
        <taxon>Alteromonadales</taxon>
        <taxon>Shewanellaceae</taxon>
        <taxon>Shewanella</taxon>
    </lineage>
</organism>
<keyword evidence="5" id="KW-1185">Reference proteome</keyword>
<evidence type="ECO:0000259" key="3">
    <source>
        <dbReference type="Pfam" id="PF13872"/>
    </source>
</evidence>
<dbReference type="InterPro" id="IPR026741">
    <property type="entry name" value="SNO"/>
</dbReference>
<dbReference type="Pfam" id="PF13872">
    <property type="entry name" value="AAA_34"/>
    <property type="match status" value="1"/>
</dbReference>
<dbReference type="Pfam" id="PF13871">
    <property type="entry name" value="Helicase_C_4"/>
    <property type="match status" value="1"/>
</dbReference>
<dbReference type="InterPro" id="IPR026937">
    <property type="entry name" value="SBNO_Helicase_C_dom"/>
</dbReference>
<name>A0ABT6UH07_9GAMM</name>
<comment type="similarity">
    <text evidence="1">Belongs to the SBNO family.</text>
</comment>
<sequence>MSDLKKMKWLDFTPHGFFLVPSKLPSGITVLVMLGKVDSPRDKEGLSAHKFQKIADNTYFTTLYTREGGTISGLKPTEFQKYWPDMVIRELSYDQVYRPWTIQTNSTSSLVDNQVGPQDSLIDNSVKQNITQTAQATFLGLNEFGESVYQGVDGRFISNLESSISLENIRLSSPNRLLKVADLMQFNSAVKLEHMNSCAKGIFLEMLRGSAFDYIALKTKAAVLFDTTLEKLERRPDKGLAVFVSIQRAVEGVIASEMRNLLLTQDKPNIQYVADKYLALFERRPMVPRSEVVSFLNSSNSLISSEISPSMSKMIADFASSLPNHNNITIPFASSGAALSMIRPDLKINVISQERESGISKFGTLEHFKDSNTRFVDGDLFNGALDSKSTDCLIVNLPSGLMPEAQTIEGVSVQRYEHKLGIELLRSMKDDGKALLFLNGDGANSMGAVKSESFPFHSFIHQHYNVSAFIDIDGAMFGNTSIESTRAYVISGRKVIPTLDIEIPQTCDIFYSHESLINWSEQISDPAFTYVTPTKLQVAVVDEEISINEFQSKYIPVSDIGVPSSMIPKNLALPVRQGFIKFLTQHPDIVSYVCDRLQMDRQTLEEVLTPEQADAVALGIWRNESNLAFLNGDDTGEGKGRVQAAMMRYHALNGRKTIFFSSTPATFTDLWRDIVAIKSEGLFTPLIVNDNAKILDKSGNVIKEADPKTVSKYIENNTIPDENLIISTYSQVSRAVEYRALPNSFTKMAVPDKGSWLSNLAVGNFVTLDESHLAAGQSNINHRIETLLSRAAYTLYSSATWSKTEKNFSVYYKLLRGIEPTTITTAIEKGGDTLLEIFAASLAADGGFIRREKDISNLQFEAISEPNLLNRNIELNDSFARVMQGISILTGNLDRVINKSNSDLAEKLAANLPQNSRMKIKTRDIGLNTTGFSSQLSNITKQFLLSINSDLGAQVALDEVKKNRKPFLVIEFTGDSFIKLLFDKRKLEIEQGLATDFKMDGPPQFRDLVHAVLNRSLVITPRKTDAKPISYEDLLSGQQLVDFKAALASVREEIDNMPDLPFMPIDTIRHKVEAEGLTFAELTSRNVRIDKIDDNTFEFVTFKRPPSDVVDRCNQFNNGSLDVLLGAKPASAGISVHASKDYADTRQRTLIEVEVFRNISDRVQMLGRTNRRGQVCPPRVVSIGSGLPAQERFNAMSNAALMRMSANVTSNRNNAMYIDTTNLLNSEGDFICQKYLEVNPDYIYKLGLKHEDVYVKNLTKSSVESLSRKVTGRLTLLEYDEQEKVYQDLAFEYNARINDLNNRGINPFNLKHMDIKATETGRQLYKGTERSFYNSVFDEPIKLVEISYTEKVKPWNTDMILDEIDKNRTWFSKDVRVGPFESLKAFADIIKSRESSLLLGAADGDSAFLKAVQEDFINRRIAKASNQTYTPMVLDLKSEAIVKMIVRLEYLKETLPKLRLGSVVSMPENFYSDFQLRGDCVVTNIRMPQHGSEHNPSQYFFDLISPGESEPTQIALDTFFNSHNSELIKASVFDDAHPLASDFDSHLEADVYKDAITLEGNLFLAALECAEQGLGVPVTYTTENGENRRAIMLRHDLTVDQMIYRPITIRSSKMAADYLRSTPAHFISNTERRSDPGSMSIQMSQSKDRYIFTMPATVKLSRVFSTDDVLSRIRNGRPIDESRTFKSMDIFEDELDNFVNRLYKLGVSFITKSKGLEWVNRYESNQVNVKSPLLNSQGHTNHIINKVS</sequence>
<dbReference type="SUPFAM" id="SSF52540">
    <property type="entry name" value="P-loop containing nucleoside triphosphate hydrolases"/>
    <property type="match status" value="2"/>
</dbReference>
<feature type="domain" description="Strawberry notch helicase C" evidence="2">
    <location>
        <begin position="1079"/>
        <end position="1216"/>
    </location>
</feature>
<reference evidence="4 5" key="1">
    <citation type="submission" date="2022-09" db="EMBL/GenBank/DDBJ databases">
        <title>The outer-membrane cytochrome OmcA is essential for infection of Shewanella oneidensis by a zebrafish-associated bacteriophage.</title>
        <authorList>
            <person name="Grenfell A.W."/>
            <person name="Intile P."/>
            <person name="Mcfarlane J."/>
            <person name="Leung D."/>
            <person name="Abdalla K."/>
            <person name="Wold M."/>
            <person name="Kees E."/>
            <person name="Gralnick J."/>
        </authorList>
    </citation>
    <scope>NUCLEOTIDE SEQUENCE [LARGE SCALE GENOMIC DNA]</scope>
    <source>
        <strain evidence="4 5">NF-5</strain>
    </source>
</reference>